<accession>A0AAU8A1N2</accession>
<sequence length="155" mass="17385">MLFKKIHILPKNHQTTTLGLGFALLGIVCSFVSWVGVAHAQPLMTDLKPILDTKSHSIYIYQSSIKNLPPDWKKVWVLTNFYQDPSQAPLTVLSTRRNVLFDCRKNRFSTLALIKYAQANALGKPVLQTDSGFDLKERDVPEGSPMEIIKGLVCS</sequence>
<dbReference type="AlphaFoldDB" id="A0AAU8A1N2"/>
<protein>
    <recommendedName>
        <fullName evidence="1">Surface-adhesin protein E-like domain-containing protein</fullName>
    </recommendedName>
</protein>
<feature type="domain" description="Surface-adhesin protein E-like" evidence="1">
    <location>
        <begin position="52"/>
        <end position="155"/>
    </location>
</feature>
<dbReference type="RefSeq" id="WP_353438353.1">
    <property type="nucleotide sequence ID" value="NZ_CP099959.1"/>
</dbReference>
<evidence type="ECO:0000259" key="1">
    <source>
        <dbReference type="Pfam" id="PF16747"/>
    </source>
</evidence>
<proteinExistence type="predicted"/>
<organism evidence="2">
    <name type="scientific">Polynucleobacter sp. UK-FUSCHL-C3</name>
    <dbReference type="NCBI Taxonomy" id="2955208"/>
    <lineage>
        <taxon>Bacteria</taxon>
        <taxon>Pseudomonadati</taxon>
        <taxon>Pseudomonadota</taxon>
        <taxon>Betaproteobacteria</taxon>
        <taxon>Burkholderiales</taxon>
        <taxon>Burkholderiaceae</taxon>
        <taxon>Polynucleobacter</taxon>
    </lineage>
</organism>
<evidence type="ECO:0000313" key="2">
    <source>
        <dbReference type="EMBL" id="XCC57323.1"/>
    </source>
</evidence>
<dbReference type="EMBL" id="CP099959">
    <property type="protein sequence ID" value="XCC57323.1"/>
    <property type="molecule type" value="Genomic_DNA"/>
</dbReference>
<dbReference type="InterPro" id="IPR031939">
    <property type="entry name" value="Adhesin_E-like"/>
</dbReference>
<dbReference type="Pfam" id="PF16747">
    <property type="entry name" value="Adhesin_E"/>
    <property type="match status" value="1"/>
</dbReference>
<name>A0AAU8A1N2_9BURK</name>
<gene>
    <name evidence="2" type="ORF">NKE59_07440</name>
</gene>
<reference evidence="2" key="1">
    <citation type="submission" date="2022-06" db="EMBL/GenBank/DDBJ databases">
        <title>New Polynucleobacter species.</title>
        <authorList>
            <person name="Hahn M.W."/>
        </authorList>
    </citation>
    <scope>NUCLEOTIDE SEQUENCE</scope>
    <source>
        <strain evidence="2">UK-FUSCHL-C3</strain>
    </source>
</reference>